<comment type="catalytic activity">
    <reaction evidence="15">
        <text>L-lysyl(36)-[histone H3] + 3 S-adenosyl-L-methionine = N(6),N(6),N(6)-trimethyl-L-lysyl(36)-[histone H3] + 3 S-adenosyl-L-homocysteine + 3 H(+)</text>
        <dbReference type="Rhea" id="RHEA:60324"/>
        <dbReference type="Rhea" id="RHEA-COMP:9785"/>
        <dbReference type="Rhea" id="RHEA-COMP:15536"/>
        <dbReference type="ChEBI" id="CHEBI:15378"/>
        <dbReference type="ChEBI" id="CHEBI:29969"/>
        <dbReference type="ChEBI" id="CHEBI:57856"/>
        <dbReference type="ChEBI" id="CHEBI:59789"/>
        <dbReference type="ChEBI" id="CHEBI:61961"/>
        <dbReference type="EC" id="2.1.1.359"/>
    </reaction>
</comment>
<evidence type="ECO:0000256" key="16">
    <source>
        <dbReference type="SAM" id="Coils"/>
    </source>
</evidence>
<feature type="domain" description="Post-SET" evidence="20">
    <location>
        <begin position="217"/>
        <end position="233"/>
    </location>
</feature>
<dbReference type="SMART" id="SM00508">
    <property type="entry name" value="PostSET"/>
    <property type="match status" value="1"/>
</dbReference>
<evidence type="ECO:0000256" key="14">
    <source>
        <dbReference type="ARBA" id="ARBA00030091"/>
    </source>
</evidence>
<dbReference type="GO" id="GO:0032259">
    <property type="term" value="P:methylation"/>
    <property type="evidence" value="ECO:0007669"/>
    <property type="project" value="UniProtKB-KW"/>
</dbReference>
<dbReference type="InterPro" id="IPR003616">
    <property type="entry name" value="Post-SET_dom"/>
</dbReference>
<dbReference type="PROSITE" id="PS50280">
    <property type="entry name" value="SET"/>
    <property type="match status" value="1"/>
</dbReference>
<dbReference type="SUPFAM" id="SSF51045">
    <property type="entry name" value="WW domain"/>
    <property type="match status" value="1"/>
</dbReference>
<dbReference type="Pfam" id="PF00397">
    <property type="entry name" value="WW"/>
    <property type="match status" value="1"/>
</dbReference>
<dbReference type="Gene3D" id="2.20.70.10">
    <property type="match status" value="1"/>
</dbReference>
<dbReference type="GO" id="GO:0140955">
    <property type="term" value="F:histone H3K36 trimethyltransferase activity"/>
    <property type="evidence" value="ECO:0007669"/>
    <property type="project" value="UniProtKB-EC"/>
</dbReference>
<keyword evidence="11" id="KW-0805">Transcription regulation</keyword>
<dbReference type="PANTHER" id="PTHR22884">
    <property type="entry name" value="SET DOMAIN PROTEINS"/>
    <property type="match status" value="1"/>
</dbReference>
<dbReference type="InterPro" id="IPR017923">
    <property type="entry name" value="TFIIS_N"/>
</dbReference>
<feature type="domain" description="SET" evidence="19">
    <location>
        <begin position="93"/>
        <end position="210"/>
    </location>
</feature>
<evidence type="ECO:0000256" key="7">
    <source>
        <dbReference type="ARBA" id="ARBA00022491"/>
    </source>
</evidence>
<sequence>MVQLYLDVPSTLDKAAKTFEALRECTYATKSLGSSGQTEIMTCDCGKTAGSDEVMCGDNSDCINRLTSIECIGDRCGCSGDCGNRRFQRHQHAQVDVFGAGPKGFGVRALADIKADGFIYEYTGEVVDQARFLRRKRQYEQQGITHFYFMMLQKDEFIDATLKGSIARFCNHSCSPNAYIDKWVVGPKLRMGLFAKRDIAAGEEITFDYNVDRYGAAAQPCYCYEANCTGWLGGKTQTNGLALPPLVADALGLTIEEEEEWQSQFPKNQKRKDLDAELAESLPVKPLDVQDVSRLMAALMQQKAEPWLSRKLVDRIFVSQDQSVHIEVMRMHGYEIFASLLTLHNAEEKLAEKVLQTLACWPQMTRNKISSSKIEGVVKGIAESAEDSGVQEQARELLDAWSALQMAYRIPRRERDASKDAASETETTASVPDSPKPTPVSRNTQARLPPGWEQKTSSNRTVYYINAKTQETSDRVPDQRELKRLREVQRELEAEKEREAARQALLREEREKQAEILDKIIADAVAAEVINVEAESTPPSSVPTPGEDTPHGSKKPVSLQKRYTILLAKYVPKIVWRYEPQLGRDRCKRHAHDIVRLLVEKELKRENLEVPDELTDERKKKVRHFVVPYMEKALAHYLKKGKRVADGKPSDLTAKRQKA</sequence>
<feature type="compositionally biased region" description="Basic and acidic residues" evidence="17">
    <location>
        <begin position="412"/>
        <end position="422"/>
    </location>
</feature>
<dbReference type="SMART" id="SM00570">
    <property type="entry name" value="AWS"/>
    <property type="match status" value="1"/>
</dbReference>
<dbReference type="InterPro" id="IPR001202">
    <property type="entry name" value="WW_dom"/>
</dbReference>
<accession>A0A2T0FCJ6</accession>
<feature type="coiled-coil region" evidence="16">
    <location>
        <begin position="478"/>
        <end position="511"/>
    </location>
</feature>
<evidence type="ECO:0000256" key="2">
    <source>
        <dbReference type="ARBA" id="ARBA00004123"/>
    </source>
</evidence>
<dbReference type="PROSITE" id="PS50020">
    <property type="entry name" value="WW_DOMAIN_2"/>
    <property type="match status" value="1"/>
</dbReference>
<evidence type="ECO:0000256" key="8">
    <source>
        <dbReference type="ARBA" id="ARBA00022603"/>
    </source>
</evidence>
<organism evidence="22 23">
    <name type="scientific">Wickerhamiella sorbophila</name>
    <dbReference type="NCBI Taxonomy" id="45607"/>
    <lineage>
        <taxon>Eukaryota</taxon>
        <taxon>Fungi</taxon>
        <taxon>Dikarya</taxon>
        <taxon>Ascomycota</taxon>
        <taxon>Saccharomycotina</taxon>
        <taxon>Dipodascomycetes</taxon>
        <taxon>Dipodascales</taxon>
        <taxon>Trichomonascaceae</taxon>
        <taxon>Wickerhamiella</taxon>
    </lineage>
</organism>
<dbReference type="SUPFAM" id="SSF82199">
    <property type="entry name" value="SET domain"/>
    <property type="match status" value="1"/>
</dbReference>
<dbReference type="EMBL" id="NDIQ01000001">
    <property type="protein sequence ID" value="PRT52728.1"/>
    <property type="molecule type" value="Genomic_DNA"/>
</dbReference>
<dbReference type="Pfam" id="PF08236">
    <property type="entry name" value="SRI"/>
    <property type="match status" value="1"/>
</dbReference>
<dbReference type="InterPro" id="IPR044437">
    <property type="entry name" value="SETD2/Set2_SET"/>
</dbReference>
<dbReference type="Pfam" id="PF17907">
    <property type="entry name" value="AWS"/>
    <property type="match status" value="1"/>
</dbReference>
<dbReference type="AlphaFoldDB" id="A0A2T0FCJ6"/>
<evidence type="ECO:0000259" key="18">
    <source>
        <dbReference type="PROSITE" id="PS50020"/>
    </source>
</evidence>
<evidence type="ECO:0000313" key="23">
    <source>
        <dbReference type="Proteomes" id="UP000238350"/>
    </source>
</evidence>
<dbReference type="SMART" id="SM00317">
    <property type="entry name" value="SET"/>
    <property type="match status" value="1"/>
</dbReference>
<feature type="region of interest" description="Disordered" evidence="17">
    <location>
        <begin position="412"/>
        <end position="459"/>
    </location>
</feature>
<dbReference type="PROSITE" id="PS50868">
    <property type="entry name" value="POST_SET"/>
    <property type="match status" value="1"/>
</dbReference>
<keyword evidence="13" id="KW-0539">Nucleus</keyword>
<comment type="caution">
    <text evidence="22">The sequence shown here is derived from an EMBL/GenBank/DDBJ whole genome shotgun (WGS) entry which is preliminary data.</text>
</comment>
<dbReference type="Gene3D" id="2.170.270.10">
    <property type="entry name" value="SET domain"/>
    <property type="match status" value="1"/>
</dbReference>
<dbReference type="Proteomes" id="UP000238350">
    <property type="component" value="Unassembled WGS sequence"/>
</dbReference>
<dbReference type="CDD" id="cd00201">
    <property type="entry name" value="WW"/>
    <property type="match status" value="1"/>
</dbReference>
<feature type="domain" description="AWS" evidence="21">
    <location>
        <begin position="38"/>
        <end position="91"/>
    </location>
</feature>
<evidence type="ECO:0000256" key="11">
    <source>
        <dbReference type="ARBA" id="ARBA00023015"/>
    </source>
</evidence>
<dbReference type="GO" id="GO:0006355">
    <property type="term" value="P:regulation of DNA-templated transcription"/>
    <property type="evidence" value="ECO:0007669"/>
    <property type="project" value="InterPro"/>
</dbReference>
<comment type="function">
    <text evidence="1">Histone methyltransferase that trimethylates histone H3 'Lys-36' forming H3K36me3. Involved in transcription elongation as well as in transcription repression.</text>
</comment>
<evidence type="ECO:0000256" key="5">
    <source>
        <dbReference type="ARBA" id="ARBA00018028"/>
    </source>
</evidence>
<evidence type="ECO:0000256" key="10">
    <source>
        <dbReference type="ARBA" id="ARBA00022691"/>
    </source>
</evidence>
<evidence type="ECO:0000256" key="13">
    <source>
        <dbReference type="ARBA" id="ARBA00023242"/>
    </source>
</evidence>
<dbReference type="PROSITE" id="PS51215">
    <property type="entry name" value="AWS"/>
    <property type="match status" value="1"/>
</dbReference>
<dbReference type="EC" id="2.1.1.359" evidence="4"/>
<evidence type="ECO:0000256" key="1">
    <source>
        <dbReference type="ARBA" id="ARBA00003901"/>
    </source>
</evidence>
<dbReference type="InterPro" id="IPR025788">
    <property type="entry name" value="Set2_fungi"/>
</dbReference>
<dbReference type="GeneID" id="36514097"/>
<dbReference type="InterPro" id="IPR038190">
    <property type="entry name" value="SRI_sf"/>
</dbReference>
<dbReference type="Pfam" id="PF08711">
    <property type="entry name" value="Med26"/>
    <property type="match status" value="1"/>
</dbReference>
<dbReference type="PROSITE" id="PS51568">
    <property type="entry name" value="SAM_MT43_SET2_1"/>
    <property type="match status" value="1"/>
</dbReference>
<dbReference type="InterPro" id="IPR036020">
    <property type="entry name" value="WW_dom_sf"/>
</dbReference>
<keyword evidence="23" id="KW-1185">Reference proteome</keyword>
<keyword evidence="16" id="KW-0175">Coiled coil</keyword>
<keyword evidence="10" id="KW-0949">S-adenosyl-L-methionine</keyword>
<evidence type="ECO:0000259" key="20">
    <source>
        <dbReference type="PROSITE" id="PS50868"/>
    </source>
</evidence>
<dbReference type="GO" id="GO:0005694">
    <property type="term" value="C:chromosome"/>
    <property type="evidence" value="ECO:0007669"/>
    <property type="project" value="UniProtKB-SubCell"/>
</dbReference>
<dbReference type="InterPro" id="IPR046341">
    <property type="entry name" value="SET_dom_sf"/>
</dbReference>
<evidence type="ECO:0000256" key="9">
    <source>
        <dbReference type="ARBA" id="ARBA00022679"/>
    </source>
</evidence>
<dbReference type="SMART" id="SM00456">
    <property type="entry name" value="WW"/>
    <property type="match status" value="1"/>
</dbReference>
<dbReference type="RefSeq" id="XP_024662674.1">
    <property type="nucleotide sequence ID" value="XM_024806906.1"/>
</dbReference>
<protein>
    <recommendedName>
        <fullName evidence="5">Histone-lysine N-methyltransferase, H3 lysine-36 specific</fullName>
        <ecNumber evidence="4">2.1.1.359</ecNumber>
    </recommendedName>
    <alternativeName>
        <fullName evidence="14">SET domain-containing protein 2</fullName>
    </alternativeName>
</protein>
<evidence type="ECO:0000313" key="22">
    <source>
        <dbReference type="EMBL" id="PRT52728.1"/>
    </source>
</evidence>
<reference evidence="22 23" key="1">
    <citation type="submission" date="2017-04" db="EMBL/GenBank/DDBJ databases">
        <title>Genome sequencing of [Candida] sorbophila.</title>
        <authorList>
            <person name="Ahn J.O."/>
        </authorList>
    </citation>
    <scope>NUCLEOTIDE SEQUENCE [LARGE SCALE GENOMIC DNA]</scope>
    <source>
        <strain evidence="22 23">DS02</strain>
    </source>
</reference>
<dbReference type="STRING" id="45607.A0A2T0FCJ6"/>
<dbReference type="InterPro" id="IPR006560">
    <property type="entry name" value="AWS_dom"/>
</dbReference>
<dbReference type="Gene3D" id="1.10.1740.100">
    <property type="entry name" value="Set2, Rpb1 interacting domain"/>
    <property type="match status" value="1"/>
</dbReference>
<keyword evidence="9 22" id="KW-0808">Transferase</keyword>
<evidence type="ECO:0000256" key="4">
    <source>
        <dbReference type="ARBA" id="ARBA00012178"/>
    </source>
</evidence>
<dbReference type="InterPro" id="IPR050777">
    <property type="entry name" value="SET2_Histone-Lys_MeTrsfase"/>
</dbReference>
<evidence type="ECO:0000259" key="21">
    <source>
        <dbReference type="PROSITE" id="PS51215"/>
    </source>
</evidence>
<evidence type="ECO:0000256" key="15">
    <source>
        <dbReference type="ARBA" id="ARBA00047545"/>
    </source>
</evidence>
<name>A0A2T0FCJ6_9ASCO</name>
<dbReference type="GO" id="GO:0005634">
    <property type="term" value="C:nucleus"/>
    <property type="evidence" value="ECO:0007669"/>
    <property type="project" value="UniProtKB-SubCell"/>
</dbReference>
<dbReference type="CDD" id="cd19172">
    <property type="entry name" value="SET_SETD2"/>
    <property type="match status" value="1"/>
</dbReference>
<dbReference type="InterPro" id="IPR013257">
    <property type="entry name" value="SRI"/>
</dbReference>
<keyword evidence="12" id="KW-0804">Transcription</keyword>
<evidence type="ECO:0000256" key="12">
    <source>
        <dbReference type="ARBA" id="ARBA00023163"/>
    </source>
</evidence>
<proteinExistence type="predicted"/>
<dbReference type="Pfam" id="PF00856">
    <property type="entry name" value="SET"/>
    <property type="match status" value="1"/>
</dbReference>
<dbReference type="InterPro" id="IPR001214">
    <property type="entry name" value="SET_dom"/>
</dbReference>
<keyword evidence="8 22" id="KW-0489">Methyltransferase</keyword>
<feature type="region of interest" description="Disordered" evidence="17">
    <location>
        <begin position="533"/>
        <end position="556"/>
    </location>
</feature>
<keyword evidence="6" id="KW-0158">Chromosome</keyword>
<comment type="subcellular location">
    <subcellularLocation>
        <location evidence="3">Chromosome</location>
    </subcellularLocation>
    <subcellularLocation>
        <location evidence="2">Nucleus</location>
    </subcellularLocation>
</comment>
<keyword evidence="7" id="KW-0678">Repressor</keyword>
<dbReference type="OrthoDB" id="422362at2759"/>
<gene>
    <name evidence="22" type="ORF">B9G98_00348</name>
</gene>
<evidence type="ECO:0000256" key="6">
    <source>
        <dbReference type="ARBA" id="ARBA00022454"/>
    </source>
</evidence>
<evidence type="ECO:0000256" key="3">
    <source>
        <dbReference type="ARBA" id="ARBA00004286"/>
    </source>
</evidence>
<feature type="domain" description="WW" evidence="18">
    <location>
        <begin position="446"/>
        <end position="479"/>
    </location>
</feature>
<evidence type="ECO:0000256" key="17">
    <source>
        <dbReference type="SAM" id="MobiDB-lite"/>
    </source>
</evidence>
<evidence type="ECO:0000259" key="19">
    <source>
        <dbReference type="PROSITE" id="PS50280"/>
    </source>
</evidence>